<dbReference type="PROSITE" id="PS51892">
    <property type="entry name" value="SUBTILASE"/>
    <property type="match status" value="1"/>
</dbReference>
<protein>
    <submittedName>
        <fullName evidence="9">Subtilisin-like protease 3</fullName>
    </submittedName>
</protein>
<accession>A0A4U6XHU8</accession>
<feature type="compositionally biased region" description="Basic and acidic residues" evidence="6">
    <location>
        <begin position="44"/>
        <end position="54"/>
    </location>
</feature>
<feature type="region of interest" description="Disordered" evidence="6">
    <location>
        <begin position="525"/>
        <end position="545"/>
    </location>
</feature>
<evidence type="ECO:0000256" key="3">
    <source>
        <dbReference type="ARBA" id="ARBA00022801"/>
    </source>
</evidence>
<feature type="region of interest" description="Disordered" evidence="6">
    <location>
        <begin position="39"/>
        <end position="80"/>
    </location>
</feature>
<dbReference type="STRING" id="1306861.A0A4U6XHU8"/>
<evidence type="ECO:0000256" key="2">
    <source>
        <dbReference type="ARBA" id="ARBA00022670"/>
    </source>
</evidence>
<evidence type="ECO:0000256" key="1">
    <source>
        <dbReference type="ARBA" id="ARBA00011073"/>
    </source>
</evidence>
<dbReference type="Pfam" id="PF00082">
    <property type="entry name" value="Peptidase_S8"/>
    <property type="match status" value="1"/>
</dbReference>
<reference evidence="9 10" key="1">
    <citation type="journal article" date="2019" name="PLoS ONE">
        <title>Comparative genome analysis indicates high evolutionary potential of pathogenicity genes in Colletotrichum tanaceti.</title>
        <authorList>
            <person name="Lelwala R.V."/>
            <person name="Korhonen P.K."/>
            <person name="Young N.D."/>
            <person name="Scott J.B."/>
            <person name="Ades P.A."/>
            <person name="Gasser R.B."/>
            <person name="Taylor P.W.J."/>
        </authorList>
    </citation>
    <scope>NUCLEOTIDE SEQUENCE [LARGE SCALE GENOMIC DNA]</scope>
    <source>
        <strain evidence="9">BRIP57314</strain>
    </source>
</reference>
<dbReference type="PANTHER" id="PTHR43806:SF11">
    <property type="entry name" value="CEREVISIN-RELATED"/>
    <property type="match status" value="1"/>
</dbReference>
<feature type="domain" description="Peptidase S8/S53" evidence="8">
    <location>
        <begin position="237"/>
        <end position="467"/>
    </location>
</feature>
<sequence>MLPRFHQRNPCFSFQMLSGSLLWCLASLSLNHGVLSLGQPDQPDGSRELVHESPSHLVEQPLPDTEGPAGTAPSTSATSPTPYVIVVEQSATREHIQDLENTLATNAAAGSLKAETSARTGLAVFFSADISSAQADAIKKLPGVGAVTPDSIVDEKEPPDSSEPPSPAQLPLAPRGLFGKIFGSSRSSRKSPLSEVRNPVIVTLQPTAPRELIVISQAPGSKPAEELPSFAYAAEAGEGVTIYMIDSGLDPQHPEFETMKGDTRFIYTPDSDETETDESGHGTCVASKATGRFFGTAKNANLVMVKVPTNTTKVSSLFAALVEIGSDVHNRKIEGKAVVNLSGGNDLVKKSSTWAFRLLLQTLISQDIVIVVPSDNNRMEDKKKYDKLTGQPAIFSRTMDLIVVGAVTAEGERSDYSQGTTKELTTSAPGYIRCARANSSAWINPRGTSGAAATVTGVIAVWLSQEEHSARLRVPGKLVANVKAMVKEFSYPRIKGGPPVIWNGIDSSKLGCKWRPKKKKGCPAVNPWKFEPQSPPPRPPEPKWDETVTPAGFERVYEDDKRRGHNYLEVWEVPDANPVTFLPWCLKLCEANCASVFIWRIVVWQEMRWEYDEKLYCATFASKWKHSNSLLWWHADAGVAYNKLIPEISPKLNDPVGILSDDESDKEENWSMYAS</sequence>
<proteinExistence type="inferred from homology"/>
<keyword evidence="10" id="KW-1185">Reference proteome</keyword>
<dbReference type="GO" id="GO:0006508">
    <property type="term" value="P:proteolysis"/>
    <property type="evidence" value="ECO:0007669"/>
    <property type="project" value="UniProtKB-KW"/>
</dbReference>
<feature type="compositionally biased region" description="Low complexity" evidence="6">
    <location>
        <begin position="67"/>
        <end position="80"/>
    </location>
</feature>
<feature type="region of interest" description="Disordered" evidence="6">
    <location>
        <begin position="149"/>
        <end position="173"/>
    </location>
</feature>
<feature type="chain" id="PRO_5020442285" evidence="7">
    <location>
        <begin position="37"/>
        <end position="675"/>
    </location>
</feature>
<dbReference type="InterPro" id="IPR036852">
    <property type="entry name" value="Peptidase_S8/S53_dom_sf"/>
</dbReference>
<dbReference type="PROSITE" id="PS00136">
    <property type="entry name" value="SUBTILASE_ASP"/>
    <property type="match status" value="1"/>
</dbReference>
<dbReference type="EMBL" id="PJEX01000103">
    <property type="protein sequence ID" value="TKW55331.1"/>
    <property type="molecule type" value="Genomic_DNA"/>
</dbReference>
<evidence type="ECO:0000313" key="9">
    <source>
        <dbReference type="EMBL" id="TKW55331.1"/>
    </source>
</evidence>
<name>A0A4U6XHU8_9PEZI</name>
<feature type="active site" description="Charge relay system" evidence="5">
    <location>
        <position position="281"/>
    </location>
</feature>
<evidence type="ECO:0000256" key="7">
    <source>
        <dbReference type="SAM" id="SignalP"/>
    </source>
</evidence>
<comment type="similarity">
    <text evidence="1 5">Belongs to the peptidase S8 family.</text>
</comment>
<organism evidence="9 10">
    <name type="scientific">Colletotrichum tanaceti</name>
    <dbReference type="NCBI Taxonomy" id="1306861"/>
    <lineage>
        <taxon>Eukaryota</taxon>
        <taxon>Fungi</taxon>
        <taxon>Dikarya</taxon>
        <taxon>Ascomycota</taxon>
        <taxon>Pezizomycotina</taxon>
        <taxon>Sordariomycetes</taxon>
        <taxon>Hypocreomycetidae</taxon>
        <taxon>Glomerellales</taxon>
        <taxon>Glomerellaceae</taxon>
        <taxon>Colletotrichum</taxon>
        <taxon>Colletotrichum destructivum species complex</taxon>
    </lineage>
</organism>
<dbReference type="AlphaFoldDB" id="A0A4U6XHU8"/>
<dbReference type="InterPro" id="IPR000209">
    <property type="entry name" value="Peptidase_S8/S53_dom"/>
</dbReference>
<gene>
    <name evidence="9" type="primary">SP3</name>
    <name evidence="9" type="ORF">CTA1_12767</name>
</gene>
<keyword evidence="4 5" id="KW-0720">Serine protease</keyword>
<evidence type="ECO:0000256" key="5">
    <source>
        <dbReference type="PROSITE-ProRule" id="PRU01240"/>
    </source>
</evidence>
<feature type="active site" description="Charge relay system" evidence="5">
    <location>
        <position position="449"/>
    </location>
</feature>
<feature type="signal peptide" evidence="7">
    <location>
        <begin position="1"/>
        <end position="36"/>
    </location>
</feature>
<evidence type="ECO:0000256" key="4">
    <source>
        <dbReference type="ARBA" id="ARBA00022825"/>
    </source>
</evidence>
<evidence type="ECO:0000313" key="10">
    <source>
        <dbReference type="Proteomes" id="UP000310108"/>
    </source>
</evidence>
<evidence type="ECO:0000259" key="8">
    <source>
        <dbReference type="Pfam" id="PF00082"/>
    </source>
</evidence>
<dbReference type="PROSITE" id="PS00137">
    <property type="entry name" value="SUBTILASE_HIS"/>
    <property type="match status" value="1"/>
</dbReference>
<keyword evidence="2 5" id="KW-0645">Protease</keyword>
<keyword evidence="3 5" id="KW-0378">Hydrolase</keyword>
<dbReference type="InterPro" id="IPR022398">
    <property type="entry name" value="Peptidase_S8_His-AS"/>
</dbReference>
<evidence type="ECO:0000256" key="6">
    <source>
        <dbReference type="SAM" id="MobiDB-lite"/>
    </source>
</evidence>
<dbReference type="PRINTS" id="PR00723">
    <property type="entry name" value="SUBTILISIN"/>
</dbReference>
<dbReference type="Proteomes" id="UP000310108">
    <property type="component" value="Unassembled WGS sequence"/>
</dbReference>
<dbReference type="Gene3D" id="3.40.50.200">
    <property type="entry name" value="Peptidase S8/S53 domain"/>
    <property type="match status" value="1"/>
</dbReference>
<keyword evidence="7" id="KW-0732">Signal</keyword>
<dbReference type="GO" id="GO:0004252">
    <property type="term" value="F:serine-type endopeptidase activity"/>
    <property type="evidence" value="ECO:0007669"/>
    <property type="project" value="UniProtKB-UniRule"/>
</dbReference>
<dbReference type="SUPFAM" id="SSF52743">
    <property type="entry name" value="Subtilisin-like"/>
    <property type="match status" value="1"/>
</dbReference>
<feature type="active site" description="Charge relay system" evidence="5">
    <location>
        <position position="246"/>
    </location>
</feature>
<dbReference type="InterPro" id="IPR023827">
    <property type="entry name" value="Peptidase_S8_Asp-AS"/>
</dbReference>
<comment type="caution">
    <text evidence="9">The sequence shown here is derived from an EMBL/GenBank/DDBJ whole genome shotgun (WGS) entry which is preliminary data.</text>
</comment>
<dbReference type="PANTHER" id="PTHR43806">
    <property type="entry name" value="PEPTIDASE S8"/>
    <property type="match status" value="1"/>
</dbReference>
<dbReference type="InterPro" id="IPR015500">
    <property type="entry name" value="Peptidase_S8_subtilisin-rel"/>
</dbReference>
<dbReference type="InterPro" id="IPR050131">
    <property type="entry name" value="Peptidase_S8_subtilisin-like"/>
</dbReference>